<evidence type="ECO:0000313" key="3">
    <source>
        <dbReference type="EMBL" id="MEE2051061.1"/>
    </source>
</evidence>
<feature type="compositionally biased region" description="Low complexity" evidence="1">
    <location>
        <begin position="325"/>
        <end position="335"/>
    </location>
</feature>
<dbReference type="Proteomes" id="UP001348641">
    <property type="component" value="Unassembled WGS sequence"/>
</dbReference>
<sequence>MGRTGHDDDNEAEEGAGKKKRIELSVSQVAGAGAATLAAATAASYLNVYGTVVGAAVMATLSTLVSPLLQHWFSRSGEQARQLAGKAVGHTEAGPVAPGAPVAPFPEGISESGLLREVSEAGPSDGAPRDFDATRTMAMPSLGATDDRTAAFGGPGDPANRAGVPDGTALLPAVDAGAPGRGGSGEREGGGLRPRRGWRSVVIPAAAVFALVMLVILLFELFTGRSLTAWTQGGDEPTSPTLFGGSSSGPPAQEDDPGTGETTEDEPWTTDREPGTGTPGTTPEPDAPATEEPDDGTGGGGTGGDGGTGGTTGPTDPPVEEQEPQDPGTQQPDPGTGDGGGQGGQGGGAPAPAPAPAPPAG</sequence>
<feature type="transmembrane region" description="Helical" evidence="2">
    <location>
        <begin position="26"/>
        <end position="46"/>
    </location>
</feature>
<evidence type="ECO:0000256" key="1">
    <source>
        <dbReference type="SAM" id="MobiDB-lite"/>
    </source>
</evidence>
<name>A0ABU7KP33_9ACTN</name>
<feature type="compositionally biased region" description="Polar residues" evidence="1">
    <location>
        <begin position="238"/>
        <end position="250"/>
    </location>
</feature>
<dbReference type="EMBL" id="JAUUCC010000023">
    <property type="protein sequence ID" value="MEE2051061.1"/>
    <property type="molecule type" value="Genomic_DNA"/>
</dbReference>
<keyword evidence="2" id="KW-0812">Transmembrane</keyword>
<evidence type="ECO:0000313" key="4">
    <source>
        <dbReference type="Proteomes" id="UP001348641"/>
    </source>
</evidence>
<gene>
    <name evidence="3" type="ORF">Q8A49_11215</name>
</gene>
<feature type="compositionally biased region" description="Gly residues" evidence="1">
    <location>
        <begin position="296"/>
        <end position="312"/>
    </location>
</feature>
<feature type="region of interest" description="Disordered" evidence="1">
    <location>
        <begin position="83"/>
        <end position="108"/>
    </location>
</feature>
<evidence type="ECO:0000256" key="2">
    <source>
        <dbReference type="SAM" id="Phobius"/>
    </source>
</evidence>
<feature type="region of interest" description="Disordered" evidence="1">
    <location>
        <begin position="232"/>
        <end position="361"/>
    </location>
</feature>
<comment type="caution">
    <text evidence="3">The sequence shown here is derived from an EMBL/GenBank/DDBJ whole genome shotgun (WGS) entry which is preliminary data.</text>
</comment>
<keyword evidence="2" id="KW-1133">Transmembrane helix</keyword>
<feature type="compositionally biased region" description="Gly residues" evidence="1">
    <location>
        <begin position="336"/>
        <end position="349"/>
    </location>
</feature>
<feature type="compositionally biased region" description="Low complexity" evidence="1">
    <location>
        <begin position="275"/>
        <end position="288"/>
    </location>
</feature>
<feature type="compositionally biased region" description="Pro residues" evidence="1">
    <location>
        <begin position="351"/>
        <end position="361"/>
    </location>
</feature>
<protein>
    <submittedName>
        <fullName evidence="3">Uncharacterized protein</fullName>
    </submittedName>
</protein>
<feature type="compositionally biased region" description="Low complexity" evidence="1">
    <location>
        <begin position="93"/>
        <end position="102"/>
    </location>
</feature>
<organism evidence="3 4">
    <name type="scientific">Nocardiopsis tropica</name>
    <dbReference type="NCBI Taxonomy" id="109330"/>
    <lineage>
        <taxon>Bacteria</taxon>
        <taxon>Bacillati</taxon>
        <taxon>Actinomycetota</taxon>
        <taxon>Actinomycetes</taxon>
        <taxon>Streptosporangiales</taxon>
        <taxon>Nocardiopsidaceae</taxon>
        <taxon>Nocardiopsis</taxon>
    </lineage>
</organism>
<dbReference type="RefSeq" id="WP_330158225.1">
    <property type="nucleotide sequence ID" value="NZ_BAAAJA010000032.1"/>
</dbReference>
<keyword evidence="2" id="KW-0472">Membrane</keyword>
<proteinExistence type="predicted"/>
<feature type="transmembrane region" description="Helical" evidence="2">
    <location>
        <begin position="52"/>
        <end position="73"/>
    </location>
</feature>
<feature type="transmembrane region" description="Helical" evidence="2">
    <location>
        <begin position="201"/>
        <end position="222"/>
    </location>
</feature>
<feature type="compositionally biased region" description="Acidic residues" evidence="1">
    <location>
        <begin position="253"/>
        <end position="268"/>
    </location>
</feature>
<feature type="region of interest" description="Disordered" evidence="1">
    <location>
        <begin position="152"/>
        <end position="195"/>
    </location>
</feature>
<reference evidence="3 4" key="1">
    <citation type="submission" date="2023-07" db="EMBL/GenBank/DDBJ databases">
        <authorList>
            <person name="Girao M."/>
            <person name="Carvalho M.F."/>
        </authorList>
    </citation>
    <scope>NUCLEOTIDE SEQUENCE [LARGE SCALE GENOMIC DNA]</scope>
    <source>
        <strain evidence="3 4">66/93</strain>
    </source>
</reference>
<accession>A0ABU7KP33</accession>